<dbReference type="InterPro" id="IPR015943">
    <property type="entry name" value="WD40/YVTN_repeat-like_dom_sf"/>
</dbReference>
<feature type="repeat" description="WD" evidence="2">
    <location>
        <begin position="589"/>
        <end position="605"/>
    </location>
</feature>
<dbReference type="AlphaFoldDB" id="A0AA39WEA9"/>
<reference evidence="3" key="1">
    <citation type="submission" date="2023-06" db="EMBL/GenBank/DDBJ databases">
        <title>Genome-scale phylogeny and comparative genomics of the fungal order Sordariales.</title>
        <authorList>
            <consortium name="Lawrence Berkeley National Laboratory"/>
            <person name="Hensen N."/>
            <person name="Bonometti L."/>
            <person name="Westerberg I."/>
            <person name="Brannstrom I.O."/>
            <person name="Guillou S."/>
            <person name="Cros-Aarteil S."/>
            <person name="Calhoun S."/>
            <person name="Haridas S."/>
            <person name="Kuo A."/>
            <person name="Mondo S."/>
            <person name="Pangilinan J."/>
            <person name="Riley R."/>
            <person name="Labutti K."/>
            <person name="Andreopoulos B."/>
            <person name="Lipzen A."/>
            <person name="Chen C."/>
            <person name="Yanf M."/>
            <person name="Daum C."/>
            <person name="Ng V."/>
            <person name="Clum A."/>
            <person name="Steindorff A."/>
            <person name="Ohm R."/>
            <person name="Martin F."/>
            <person name="Silar P."/>
            <person name="Natvig D."/>
            <person name="Lalanne C."/>
            <person name="Gautier V."/>
            <person name="Ament-Velasquez S.L."/>
            <person name="Kruys A."/>
            <person name="Hutchinson M.I."/>
            <person name="Powell A.J."/>
            <person name="Barry K."/>
            <person name="Miller A.N."/>
            <person name="Grigoriev I.V."/>
            <person name="Debuchy R."/>
            <person name="Gladieux P."/>
            <person name="Thoren M.H."/>
            <person name="Johannesson H."/>
        </authorList>
    </citation>
    <scope>NUCLEOTIDE SEQUENCE</scope>
    <source>
        <strain evidence="3">CBS 606.72</strain>
    </source>
</reference>
<evidence type="ECO:0000313" key="3">
    <source>
        <dbReference type="EMBL" id="KAK0613785.1"/>
    </source>
</evidence>
<dbReference type="GO" id="GO:0031931">
    <property type="term" value="C:TORC1 complex"/>
    <property type="evidence" value="ECO:0007669"/>
    <property type="project" value="InterPro"/>
</dbReference>
<evidence type="ECO:0000256" key="2">
    <source>
        <dbReference type="PROSITE-ProRule" id="PRU00221"/>
    </source>
</evidence>
<comment type="similarity">
    <text evidence="1">Belongs to the WD repeat LST8 family.</text>
</comment>
<dbReference type="PANTHER" id="PTHR19842:SF2">
    <property type="entry name" value="WD REPEAT PROTEIN (AFU_ORTHOLOGUE AFUA_5G04300)"/>
    <property type="match status" value="1"/>
</dbReference>
<dbReference type="SUPFAM" id="SSF50978">
    <property type="entry name" value="WD40 repeat-like"/>
    <property type="match status" value="1"/>
</dbReference>
<comment type="caution">
    <text evidence="3">The sequence shown here is derived from an EMBL/GenBank/DDBJ whole genome shotgun (WGS) entry which is preliminary data.</text>
</comment>
<dbReference type="PROSITE" id="PS50082">
    <property type="entry name" value="WD_REPEATS_2"/>
    <property type="match status" value="1"/>
</dbReference>
<name>A0AA39WEA9_9PEZI</name>
<organism evidence="3 4">
    <name type="scientific">Immersiella caudata</name>
    <dbReference type="NCBI Taxonomy" id="314043"/>
    <lineage>
        <taxon>Eukaryota</taxon>
        <taxon>Fungi</taxon>
        <taxon>Dikarya</taxon>
        <taxon>Ascomycota</taxon>
        <taxon>Pezizomycotina</taxon>
        <taxon>Sordariomycetes</taxon>
        <taxon>Sordariomycetidae</taxon>
        <taxon>Sordariales</taxon>
        <taxon>Lasiosphaeriaceae</taxon>
        <taxon>Immersiella</taxon>
    </lineage>
</organism>
<dbReference type="SMART" id="SM00320">
    <property type="entry name" value="WD40"/>
    <property type="match status" value="5"/>
</dbReference>
<evidence type="ECO:0000256" key="1">
    <source>
        <dbReference type="ARBA" id="ARBA00009890"/>
    </source>
</evidence>
<sequence>LWDASQDNVSGTQTTSKWFGSHSHPYLSERERCLTLNGAGRFFRRENYVSEFPAIVHVDFSPGEIEHLRGAVRNAVQDIGGEDSDHHRDATRDLRRIWLKNKQHREKLLRKLGKLFSRRSQNDITSFFQDLAQRRTASKPQLLTLEADDTDQQRKFARDARVQSLLFRREILGSRGLRSPRRLVNFNNAVKVCREDDFELRAEWTDCAGDIITIAWASNDAFICGTTEHSDAHNQQYNKPGNLVLGSCRTGKVQAYPEHRIIRPIVEKGENSTDAMRQTQDPWLYSSVVASDYDAAQRLAFTSGFDRTVKVWQVPAGSPMRMVGEWVHGGNVNFAAASKDGSGMVATASDVAAEAVRIYRVDPTNISRSPYRSFSCSRVTDAEGNTVSTEKWAYFPATMQWGRAGGAEHLLLVGYSPRSRTGDDSDIPEDRLHSGELCLWDGRTGERWKVTAATTQNVFEVMWHPSQKCFIAATSPLGLDVESGVRTQIRIFTPSNKDEYGDKAFSPIKTLDCRAADINELTIVPNSCSYCYVTAGCTDGNTYVWDTAQGDRPVHILNHGESVEELLGNREREDVGVKFTAWGTTLDRFYTGSSDGVVKVWNVRSLGNPLVRNLMEAPAPISCGMFSPDKTRLLISDASGRIFLLAVDDQDIQKPQFQAFPLPGGGTKTVRQPTPITRHPEPPPPPFDAEGRPIEVDTGRPGSSFLRNSQIRLHPNPTIGAVQGPRYIETGLFLKEAHFNEDPTQPLYAVWEAKQRESNNVVRTKLPAEPQRPLAVYDPLGPIHARNLALDLDISSLSLETRLELENEDAELSPIEDYGFVYEDTDDE</sequence>
<accession>A0AA39WEA9</accession>
<protein>
    <submittedName>
        <fullName evidence="3">WD40-repeat-containing domain protein</fullName>
    </submittedName>
</protein>
<dbReference type="InterPro" id="IPR036322">
    <property type="entry name" value="WD40_repeat_dom_sf"/>
</dbReference>
<dbReference type="Proteomes" id="UP001175000">
    <property type="component" value="Unassembled WGS sequence"/>
</dbReference>
<keyword evidence="4" id="KW-1185">Reference proteome</keyword>
<dbReference type="GO" id="GO:0031932">
    <property type="term" value="C:TORC2 complex"/>
    <property type="evidence" value="ECO:0007669"/>
    <property type="project" value="InterPro"/>
</dbReference>
<proteinExistence type="inferred from homology"/>
<feature type="non-terminal residue" evidence="3">
    <location>
        <position position="1"/>
    </location>
</feature>
<keyword evidence="2" id="KW-0853">WD repeat</keyword>
<dbReference type="EMBL" id="JAULSU010000006">
    <property type="protein sequence ID" value="KAK0613785.1"/>
    <property type="molecule type" value="Genomic_DNA"/>
</dbReference>
<evidence type="ECO:0000313" key="4">
    <source>
        <dbReference type="Proteomes" id="UP001175000"/>
    </source>
</evidence>
<dbReference type="InterPro" id="IPR001680">
    <property type="entry name" value="WD40_rpt"/>
</dbReference>
<dbReference type="GO" id="GO:0031929">
    <property type="term" value="P:TOR signaling"/>
    <property type="evidence" value="ECO:0007669"/>
    <property type="project" value="InterPro"/>
</dbReference>
<dbReference type="InterPro" id="IPR037588">
    <property type="entry name" value="MLST8"/>
</dbReference>
<gene>
    <name evidence="3" type="ORF">B0T14DRAFT_436188</name>
</gene>
<dbReference type="Gene3D" id="2.130.10.10">
    <property type="entry name" value="YVTN repeat-like/Quinoprotein amine dehydrogenase"/>
    <property type="match status" value="1"/>
</dbReference>
<dbReference type="GO" id="GO:0032956">
    <property type="term" value="P:regulation of actin cytoskeleton organization"/>
    <property type="evidence" value="ECO:0007669"/>
    <property type="project" value="TreeGrafter"/>
</dbReference>
<dbReference type="PANTHER" id="PTHR19842">
    <property type="entry name" value="G BETA-LIKE PROTEIN GBL"/>
    <property type="match status" value="1"/>
</dbReference>